<evidence type="ECO:0000256" key="7">
    <source>
        <dbReference type="SAM" id="Phobius"/>
    </source>
</evidence>
<comment type="similarity">
    <text evidence="2">Belongs to the polysaccharide synthase family.</text>
</comment>
<evidence type="ECO:0000313" key="8">
    <source>
        <dbReference type="EMBL" id="GHE01990.1"/>
    </source>
</evidence>
<feature type="transmembrane region" description="Helical" evidence="7">
    <location>
        <begin position="170"/>
        <end position="188"/>
    </location>
</feature>
<proteinExistence type="inferred from homology"/>
<keyword evidence="4 7" id="KW-0812">Transmembrane</keyword>
<feature type="transmembrane region" description="Helical" evidence="7">
    <location>
        <begin position="131"/>
        <end position="149"/>
    </location>
</feature>
<sequence>MALEICEAGVTRDPDQPKETRRKTGGSGAIGGGLWTVLERVLSQGTQLVIFVVAARLLSPAEFGVFALVSACAILMLRVSEASWAPYIMSWAGDAKVPRQVVMVSIWSGLALAAAGALGALMLPLLGVDVATSHLVVLFSGWVFLATVSSAQKGMLIWQGGLRASALCEILGDLIGMAVAVAALYAGWGVFALAFGRLAFQATHLTLSFGFTRAAPMRGMRGAALADLWAYTRQSFTARMIANVRLYVATFLIGGFLGPAAVGYYRAAQRLVGSVAEIIGQPALLLAWNLFRRARDAASGTAGFQAVARVFFPALVAISGPVFIWLVLMGEDLIEGLLGPKWLPALPVVAVLALSRGVVSLGVATEPVLSLAGEIRRLPLFSLLFLIATVALTLLAAPFGLMAVAWAQVAVAAVMVGASMFLIQRHGGIDWVDVGTVAWRLIAPMLAGAAMLLWVRDWTIFAGAPPLVRAFAVLVPTAPAYLLALTLALPGLRSQARARLARLRRPVLGA</sequence>
<dbReference type="InterPro" id="IPR050833">
    <property type="entry name" value="Poly_Biosynth_Transport"/>
</dbReference>
<feature type="transmembrane region" description="Helical" evidence="7">
    <location>
        <begin position="271"/>
        <end position="291"/>
    </location>
</feature>
<feature type="transmembrane region" description="Helical" evidence="7">
    <location>
        <begin position="435"/>
        <end position="455"/>
    </location>
</feature>
<dbReference type="Proteomes" id="UP000634647">
    <property type="component" value="Unassembled WGS sequence"/>
</dbReference>
<feature type="transmembrane region" description="Helical" evidence="7">
    <location>
        <begin position="467"/>
        <end position="492"/>
    </location>
</feature>
<feature type="transmembrane region" description="Helical" evidence="7">
    <location>
        <begin position="101"/>
        <end position="125"/>
    </location>
</feature>
<evidence type="ECO:0000256" key="6">
    <source>
        <dbReference type="ARBA" id="ARBA00023136"/>
    </source>
</evidence>
<dbReference type="Pfam" id="PF13440">
    <property type="entry name" value="Polysacc_synt_3"/>
    <property type="match status" value="1"/>
</dbReference>
<keyword evidence="3" id="KW-1003">Cell membrane</keyword>
<reference evidence="8" key="2">
    <citation type="submission" date="2023-06" db="EMBL/GenBank/DDBJ databases">
        <authorList>
            <person name="Sun Q."/>
            <person name="Zhou Y."/>
        </authorList>
    </citation>
    <scope>NUCLEOTIDE SEQUENCE</scope>
    <source>
        <strain evidence="8">CGMCC 1.10859</strain>
    </source>
</reference>
<keyword evidence="5 7" id="KW-1133">Transmembrane helix</keyword>
<evidence type="ECO:0000256" key="5">
    <source>
        <dbReference type="ARBA" id="ARBA00022989"/>
    </source>
</evidence>
<feature type="transmembrane region" description="Helical" evidence="7">
    <location>
        <begin position="311"/>
        <end position="330"/>
    </location>
</feature>
<evidence type="ECO:0000313" key="9">
    <source>
        <dbReference type="Proteomes" id="UP000634647"/>
    </source>
</evidence>
<protein>
    <submittedName>
        <fullName evidence="8">Polysaccharide biosynthesis protein</fullName>
    </submittedName>
</protein>
<feature type="transmembrane region" description="Helical" evidence="7">
    <location>
        <begin position="246"/>
        <end position="265"/>
    </location>
</feature>
<dbReference type="GO" id="GO:0005886">
    <property type="term" value="C:plasma membrane"/>
    <property type="evidence" value="ECO:0007669"/>
    <property type="project" value="UniProtKB-SubCell"/>
</dbReference>
<evidence type="ECO:0000256" key="1">
    <source>
        <dbReference type="ARBA" id="ARBA00004651"/>
    </source>
</evidence>
<evidence type="ECO:0000256" key="4">
    <source>
        <dbReference type="ARBA" id="ARBA00022692"/>
    </source>
</evidence>
<reference evidence="8" key="1">
    <citation type="journal article" date="2014" name="Int. J. Syst. Evol. Microbiol.">
        <title>Complete genome sequence of Corynebacterium casei LMG S-19264T (=DSM 44701T), isolated from a smear-ripened cheese.</title>
        <authorList>
            <consortium name="US DOE Joint Genome Institute (JGI-PGF)"/>
            <person name="Walter F."/>
            <person name="Albersmeier A."/>
            <person name="Kalinowski J."/>
            <person name="Ruckert C."/>
        </authorList>
    </citation>
    <scope>NUCLEOTIDE SEQUENCE</scope>
    <source>
        <strain evidence="8">CGMCC 1.10859</strain>
    </source>
</reference>
<dbReference type="AlphaFoldDB" id="A0AAN5A0C9"/>
<name>A0AAN5A0C9_9RHOB</name>
<dbReference type="PANTHER" id="PTHR30250:SF10">
    <property type="entry name" value="LIPOPOLYSACCHARIDE BIOSYNTHESIS PROTEIN WZXC"/>
    <property type="match status" value="1"/>
</dbReference>
<dbReference type="EMBL" id="BNAB01000008">
    <property type="protein sequence ID" value="GHE01990.1"/>
    <property type="molecule type" value="Genomic_DNA"/>
</dbReference>
<feature type="transmembrane region" description="Helical" evidence="7">
    <location>
        <begin position="342"/>
        <end position="365"/>
    </location>
</feature>
<gene>
    <name evidence="8" type="ORF">GCM10008024_19800</name>
</gene>
<comment type="caution">
    <text evidence="8">The sequence shown here is derived from an EMBL/GenBank/DDBJ whole genome shotgun (WGS) entry which is preliminary data.</text>
</comment>
<organism evidence="8 9">
    <name type="scientific">Allgaiera indica</name>
    <dbReference type="NCBI Taxonomy" id="765699"/>
    <lineage>
        <taxon>Bacteria</taxon>
        <taxon>Pseudomonadati</taxon>
        <taxon>Pseudomonadota</taxon>
        <taxon>Alphaproteobacteria</taxon>
        <taxon>Rhodobacterales</taxon>
        <taxon>Paracoccaceae</taxon>
        <taxon>Allgaiera</taxon>
    </lineage>
</organism>
<keyword evidence="6 7" id="KW-0472">Membrane</keyword>
<feature type="transmembrane region" description="Helical" evidence="7">
    <location>
        <begin position="377"/>
        <end position="397"/>
    </location>
</feature>
<evidence type="ECO:0000256" key="3">
    <source>
        <dbReference type="ARBA" id="ARBA00022475"/>
    </source>
</evidence>
<feature type="transmembrane region" description="Helical" evidence="7">
    <location>
        <begin position="63"/>
        <end position="80"/>
    </location>
</feature>
<evidence type="ECO:0000256" key="2">
    <source>
        <dbReference type="ARBA" id="ARBA00007430"/>
    </source>
</evidence>
<dbReference type="PANTHER" id="PTHR30250">
    <property type="entry name" value="PST FAMILY PREDICTED COLANIC ACID TRANSPORTER"/>
    <property type="match status" value="1"/>
</dbReference>
<comment type="subcellular location">
    <subcellularLocation>
        <location evidence="1">Cell membrane</location>
        <topology evidence="1">Multi-pass membrane protein</topology>
    </subcellularLocation>
</comment>
<accession>A0AAN5A0C9</accession>
<feature type="transmembrane region" description="Helical" evidence="7">
    <location>
        <begin position="403"/>
        <end position="423"/>
    </location>
</feature>